<sequence>MTASAASAAYSSGEGKYHRHFPNHYRYEPCENCRDPATADEAEDTTVPPAAVQPVVPTDATGTTTVKLCSNNVCTVGGNGKIITLTNYNNAVNPTYDQLIEFLKADKTDEKPYTSTYVCSDFAKTLHDSAEKNGISAGWVGARGCNHAFNVFQTTDQGTIYIDCTGMPGGATLQDKQLNVAVGQPLTGKYLFRSGTVQMGCTVDNLLVYW</sequence>
<dbReference type="RefSeq" id="WP_167829523.1">
    <property type="nucleotide sequence ID" value="NZ_CP032683.1"/>
</dbReference>
<dbReference type="OrthoDB" id="137938at2157"/>
<reference evidence="1 2" key="1">
    <citation type="journal article" date="2020" name="Biotechnol. Biofuels">
        <title>New insights from the biogas microbiome by comprehensive genome-resolved metagenomics of nearly 1600 species originating from multiple anaerobic digesters.</title>
        <authorList>
            <person name="Campanaro S."/>
            <person name="Treu L."/>
            <person name="Rodriguez-R L.M."/>
            <person name="Kovalovszki A."/>
            <person name="Ziels R.M."/>
            <person name="Maus I."/>
            <person name="Zhu X."/>
            <person name="Kougias P.G."/>
            <person name="Basile A."/>
            <person name="Luo G."/>
            <person name="Schluter A."/>
            <person name="Konstantinidis K.T."/>
            <person name="Angelidaki I."/>
        </authorList>
    </citation>
    <scope>NUCLEOTIDE SEQUENCE [LARGE SCALE GENOMIC DNA]</scope>
    <source>
        <strain evidence="1">AS22ysBPME_46</strain>
    </source>
</reference>
<dbReference type="EMBL" id="JAAYQL010000029">
    <property type="protein sequence ID" value="NLK32296.1"/>
    <property type="molecule type" value="Genomic_DNA"/>
</dbReference>
<dbReference type="GeneID" id="53687107"/>
<dbReference type="AlphaFoldDB" id="A0A7K4AUC8"/>
<evidence type="ECO:0000313" key="2">
    <source>
        <dbReference type="Proteomes" id="UP000585579"/>
    </source>
</evidence>
<evidence type="ECO:0000313" key="1">
    <source>
        <dbReference type="EMBL" id="NLK32296.1"/>
    </source>
</evidence>
<dbReference type="Proteomes" id="UP000585579">
    <property type="component" value="Unassembled WGS sequence"/>
</dbReference>
<gene>
    <name evidence="1" type="ORF">GX302_05505</name>
</gene>
<name>A0A7K4AUC8_9EURY</name>
<proteinExistence type="predicted"/>
<protein>
    <submittedName>
        <fullName evidence="1">Uncharacterized protein</fullName>
    </submittedName>
</protein>
<comment type="caution">
    <text evidence="1">The sequence shown here is derived from an EMBL/GenBank/DDBJ whole genome shotgun (WGS) entry which is preliminary data.</text>
</comment>
<organism evidence="1 2">
    <name type="scientific">Methanosarcina flavescens</name>
    <dbReference type="NCBI Taxonomy" id="1715806"/>
    <lineage>
        <taxon>Archaea</taxon>
        <taxon>Methanobacteriati</taxon>
        <taxon>Methanobacteriota</taxon>
        <taxon>Stenosarchaea group</taxon>
        <taxon>Methanomicrobia</taxon>
        <taxon>Methanosarcinales</taxon>
        <taxon>Methanosarcinaceae</taxon>
        <taxon>Methanosarcina</taxon>
    </lineage>
</organism>
<accession>A0A7K4AUC8</accession>